<feature type="compositionally biased region" description="Low complexity" evidence="1">
    <location>
        <begin position="61"/>
        <end position="77"/>
    </location>
</feature>
<dbReference type="VEuPathDB" id="AmoebaDB:NfTy_081250"/>
<feature type="region of interest" description="Disordered" evidence="1">
    <location>
        <begin position="392"/>
        <end position="417"/>
    </location>
</feature>
<feature type="compositionally biased region" description="Low complexity" evidence="1">
    <location>
        <begin position="155"/>
        <end position="167"/>
    </location>
</feature>
<dbReference type="VEuPathDB" id="AmoebaDB:NF0042440"/>
<organism evidence="2 3">
    <name type="scientific">Naegleria fowleri</name>
    <name type="common">Brain eating amoeba</name>
    <dbReference type="NCBI Taxonomy" id="5763"/>
    <lineage>
        <taxon>Eukaryota</taxon>
        <taxon>Discoba</taxon>
        <taxon>Heterolobosea</taxon>
        <taxon>Tetramitia</taxon>
        <taxon>Eutetramitia</taxon>
        <taxon>Vahlkampfiidae</taxon>
        <taxon>Naegleria</taxon>
    </lineage>
</organism>
<name>A0A6A5B922_NAEFO</name>
<evidence type="ECO:0000313" key="2">
    <source>
        <dbReference type="EMBL" id="KAF0971712.1"/>
    </source>
</evidence>
<dbReference type="EMBL" id="VFQX01000074">
    <property type="protein sequence ID" value="KAF0971712.1"/>
    <property type="molecule type" value="Genomic_DNA"/>
</dbReference>
<sequence>MPFRHPNGSVFAPLASKFSTTSSMKDEQKDDDPNDPYTQTALTSPPSQWSSSHIFPERWNTTTSLTSSRGNTTSSSSLEHPQRGSSPTKHSVEDDVSSSSSSCGGGGWSTSSLLEVNNINSEPFFMKKCTFKKDTLELPKSSLEDVSQTSLLSPNNNNNNNNNNNLNSYHNFPKRRNKNAMENALNSQNKDHSRMRRTLDSYNSILQQKQQVKKDPKFESQLHAYAQQRLGQDQVVFSYGKDNNKILDVDDLLNGIFDIDEAKRIRANKSKTTNRHHSHPHGHHPCLLDAHPISSSISSHNSLSNALFMKEQMKATNKTTPRAMESANFNQQYAQFLTSKSVKLISDVRKSTEQNCRAVQDVLSYQQMVDPELKAKVKKNLELMQDSLAQMEKAQEKKTEERKRLLLSRRQHRHSIK</sequence>
<dbReference type="OrthoDB" id="10566455at2759"/>
<dbReference type="VEuPathDB" id="AmoebaDB:FDP41_009935"/>
<feature type="compositionally biased region" description="Basic and acidic residues" evidence="1">
    <location>
        <begin position="393"/>
        <end position="404"/>
    </location>
</feature>
<accession>A0A6A5B922</accession>
<dbReference type="AlphaFoldDB" id="A0A6A5B922"/>
<feature type="region of interest" description="Disordered" evidence="1">
    <location>
        <begin position="147"/>
        <end position="173"/>
    </location>
</feature>
<gene>
    <name evidence="2" type="ORF">FDP41_009935</name>
</gene>
<keyword evidence="3" id="KW-1185">Reference proteome</keyword>
<protein>
    <submittedName>
        <fullName evidence="2">Uncharacterized protein</fullName>
    </submittedName>
</protein>
<dbReference type="RefSeq" id="XP_044556428.1">
    <property type="nucleotide sequence ID" value="XM_044713947.1"/>
</dbReference>
<comment type="caution">
    <text evidence="2">The sequence shown here is derived from an EMBL/GenBank/DDBJ whole genome shotgun (WGS) entry which is preliminary data.</text>
</comment>
<evidence type="ECO:0000313" key="3">
    <source>
        <dbReference type="Proteomes" id="UP000444721"/>
    </source>
</evidence>
<dbReference type="Proteomes" id="UP000444721">
    <property type="component" value="Unassembled WGS sequence"/>
</dbReference>
<feature type="compositionally biased region" description="Polar residues" evidence="1">
    <location>
        <begin position="36"/>
        <end position="53"/>
    </location>
</feature>
<proteinExistence type="predicted"/>
<feature type="region of interest" description="Disordered" evidence="1">
    <location>
        <begin position="1"/>
        <end position="107"/>
    </location>
</feature>
<evidence type="ECO:0000256" key="1">
    <source>
        <dbReference type="SAM" id="MobiDB-lite"/>
    </source>
</evidence>
<dbReference type="GeneID" id="68117150"/>
<feature type="compositionally biased region" description="Basic residues" evidence="1">
    <location>
        <begin position="405"/>
        <end position="417"/>
    </location>
</feature>
<reference evidence="2 3" key="1">
    <citation type="journal article" date="2019" name="Sci. Rep.">
        <title>Nanopore sequencing improves the draft genome of the human pathogenic amoeba Naegleria fowleri.</title>
        <authorList>
            <person name="Liechti N."/>
            <person name="Schurch N."/>
            <person name="Bruggmann R."/>
            <person name="Wittwer M."/>
        </authorList>
    </citation>
    <scope>NUCLEOTIDE SEQUENCE [LARGE SCALE GENOMIC DNA]</scope>
    <source>
        <strain evidence="2 3">ATCC 30894</strain>
    </source>
</reference>